<feature type="domain" description="STAS" evidence="1">
    <location>
        <begin position="19"/>
        <end position="107"/>
    </location>
</feature>
<dbReference type="Pfam" id="PF01740">
    <property type="entry name" value="STAS"/>
    <property type="match status" value="1"/>
</dbReference>
<dbReference type="OrthoDB" id="3622319at2"/>
<evidence type="ECO:0000313" key="3">
    <source>
        <dbReference type="Proteomes" id="UP000198863"/>
    </source>
</evidence>
<dbReference type="Proteomes" id="UP000198863">
    <property type="component" value="Unassembled WGS sequence"/>
</dbReference>
<dbReference type="SUPFAM" id="SSF52091">
    <property type="entry name" value="SpoIIaa-like"/>
    <property type="match status" value="1"/>
</dbReference>
<sequence length="107" mass="10549">MSAALSSPALRIVVGEPVDGVVPVGVVGEVDTASADELRVALTAVLAGTGVRGLVVDLTAVPFLAVPGLHPLLEAQATAAGSGRSMSVLAGPHGGVDRLLHRAGLRA</sequence>
<proteinExistence type="predicted"/>
<accession>A0A1G7ZVE1</accession>
<dbReference type="AlphaFoldDB" id="A0A1G7ZVE1"/>
<organism evidence="2 3">
    <name type="scientific">Klenkia brasiliensis</name>
    <dbReference type="NCBI Taxonomy" id="333142"/>
    <lineage>
        <taxon>Bacteria</taxon>
        <taxon>Bacillati</taxon>
        <taxon>Actinomycetota</taxon>
        <taxon>Actinomycetes</taxon>
        <taxon>Geodermatophilales</taxon>
        <taxon>Geodermatophilaceae</taxon>
        <taxon>Klenkia</taxon>
    </lineage>
</organism>
<evidence type="ECO:0000259" key="1">
    <source>
        <dbReference type="PROSITE" id="PS50801"/>
    </source>
</evidence>
<dbReference type="Gene3D" id="3.30.750.24">
    <property type="entry name" value="STAS domain"/>
    <property type="match status" value="1"/>
</dbReference>
<evidence type="ECO:0000313" key="2">
    <source>
        <dbReference type="EMBL" id="SDH12612.1"/>
    </source>
</evidence>
<keyword evidence="3" id="KW-1185">Reference proteome</keyword>
<dbReference type="RefSeq" id="WP_091068931.1">
    <property type="nucleotide sequence ID" value="NZ_FNCF01000009.1"/>
</dbReference>
<name>A0A1G7ZVE1_9ACTN</name>
<dbReference type="EMBL" id="FNCF01000009">
    <property type="protein sequence ID" value="SDH12612.1"/>
    <property type="molecule type" value="Genomic_DNA"/>
</dbReference>
<reference evidence="3" key="1">
    <citation type="submission" date="2016-10" db="EMBL/GenBank/DDBJ databases">
        <authorList>
            <person name="Varghese N."/>
            <person name="Submissions S."/>
        </authorList>
    </citation>
    <scope>NUCLEOTIDE SEQUENCE [LARGE SCALE GENOMIC DNA]</scope>
    <source>
        <strain evidence="3">DSM 44526</strain>
    </source>
</reference>
<dbReference type="PROSITE" id="PS50801">
    <property type="entry name" value="STAS"/>
    <property type="match status" value="1"/>
</dbReference>
<dbReference type="InterPro" id="IPR002645">
    <property type="entry name" value="STAS_dom"/>
</dbReference>
<protein>
    <submittedName>
        <fullName evidence="2">Anti-anti-sigma factor</fullName>
    </submittedName>
</protein>
<dbReference type="InterPro" id="IPR036513">
    <property type="entry name" value="STAS_dom_sf"/>
</dbReference>
<gene>
    <name evidence="2" type="ORF">SAMN05660324_4381</name>
</gene>